<dbReference type="Gene3D" id="3.80.10.10">
    <property type="entry name" value="Ribonuclease Inhibitor"/>
    <property type="match status" value="1"/>
</dbReference>
<dbReference type="InterPro" id="IPR004934">
    <property type="entry name" value="TMOD"/>
</dbReference>
<keyword evidence="2" id="KW-0963">Cytoplasm</keyword>
<name>A0A147B8L1_9ACAR</name>
<dbReference type="GO" id="GO:0007015">
    <property type="term" value="P:actin filament organization"/>
    <property type="evidence" value="ECO:0007669"/>
    <property type="project" value="TreeGrafter"/>
</dbReference>
<proteinExistence type="predicted"/>
<evidence type="ECO:0000256" key="1">
    <source>
        <dbReference type="ARBA" id="ARBA00004245"/>
    </source>
</evidence>
<accession>A0A147B8L1</accession>
<dbReference type="GO" id="GO:0005523">
    <property type="term" value="F:tropomyosin binding"/>
    <property type="evidence" value="ECO:0007669"/>
    <property type="project" value="InterPro"/>
</dbReference>
<feature type="non-terminal residue" evidence="4">
    <location>
        <position position="1"/>
    </location>
</feature>
<organism evidence="4">
    <name type="scientific">Alectorobius mimon</name>
    <dbReference type="NCBI Taxonomy" id="360319"/>
    <lineage>
        <taxon>Eukaryota</taxon>
        <taxon>Metazoa</taxon>
        <taxon>Ecdysozoa</taxon>
        <taxon>Arthropoda</taxon>
        <taxon>Chelicerata</taxon>
        <taxon>Arachnida</taxon>
        <taxon>Acari</taxon>
        <taxon>Parasitiformes</taxon>
        <taxon>Ixodida</taxon>
        <taxon>Ixodoidea</taxon>
        <taxon>Argasidae</taxon>
        <taxon>Ornithodorinae</taxon>
        <taxon>Alectorobius</taxon>
    </lineage>
</organism>
<dbReference type="SUPFAM" id="SSF52047">
    <property type="entry name" value="RNI-like"/>
    <property type="match status" value="1"/>
</dbReference>
<dbReference type="GO" id="GO:0005856">
    <property type="term" value="C:cytoskeleton"/>
    <property type="evidence" value="ECO:0007669"/>
    <property type="project" value="UniProtKB-SubCell"/>
</dbReference>
<dbReference type="InterPro" id="IPR032675">
    <property type="entry name" value="LRR_dom_sf"/>
</dbReference>
<feature type="non-terminal residue" evidence="4">
    <location>
        <position position="167"/>
    </location>
</feature>
<evidence type="ECO:0000256" key="2">
    <source>
        <dbReference type="ARBA" id="ARBA00022490"/>
    </source>
</evidence>
<dbReference type="GO" id="GO:0051694">
    <property type="term" value="P:pointed-end actin filament capping"/>
    <property type="evidence" value="ECO:0007669"/>
    <property type="project" value="InterPro"/>
</dbReference>
<dbReference type="PANTHER" id="PTHR10901">
    <property type="entry name" value="TROPOMODULIN"/>
    <property type="match status" value="1"/>
</dbReference>
<reference evidence="4" key="1">
    <citation type="submission" date="2016-03" db="EMBL/GenBank/DDBJ databases">
        <title>Gut transcriptome analysis on engorged females of Ornithodoros mimon (Acari: Argasidae) and phylogenetic inferences of soft ticks.</title>
        <authorList>
            <person name="Landulfo G.A."/>
            <person name="Giovanni D."/>
            <person name="Carvalho E."/>
            <person name="Junqueira-de-Azevedo I."/>
            <person name="Patane J."/>
            <person name="Mendoca R."/>
            <person name="Barros-Battesti D."/>
        </authorList>
    </citation>
    <scope>NUCLEOTIDE SEQUENCE</scope>
    <source>
        <strain evidence="4">Females</strain>
        <tissue evidence="4">Gut</tissue>
    </source>
</reference>
<dbReference type="PANTHER" id="PTHR10901:SF6">
    <property type="entry name" value="TROPOMODULIN, ISOFORM N"/>
    <property type="match status" value="1"/>
</dbReference>
<dbReference type="EMBL" id="GEIB01000917">
    <property type="protein sequence ID" value="JAR87126.1"/>
    <property type="molecule type" value="Transcribed_RNA"/>
</dbReference>
<keyword evidence="3" id="KW-0206">Cytoskeleton</keyword>
<sequence>FVTSNAWDFLITYERHSVSDRVRLYYRDESITKVIPSLETNACAFKEIWVQWPQRLTPELFEDLFLALQGNKTVTQLQVGPASLRDKETQDFATMLCVNQTLQSVDFGFDLEASHLVVVFDALSKNTVLAQLALGICHFNAHAFSAFLNMLTVNNTLTSLCYERSVE</sequence>
<dbReference type="AlphaFoldDB" id="A0A147B8L1"/>
<protein>
    <submittedName>
        <fullName evidence="4">Uncharacterized protein</fullName>
    </submittedName>
</protein>
<evidence type="ECO:0000256" key="3">
    <source>
        <dbReference type="ARBA" id="ARBA00023212"/>
    </source>
</evidence>
<evidence type="ECO:0000313" key="4">
    <source>
        <dbReference type="EMBL" id="JAR87126.1"/>
    </source>
</evidence>
<comment type="subcellular location">
    <subcellularLocation>
        <location evidence="1">Cytoplasm</location>
        <location evidence="1">Cytoskeleton</location>
    </subcellularLocation>
</comment>